<gene>
    <name evidence="3" type="ORF">EDB92DRAFT_1868176</name>
</gene>
<reference evidence="3" key="1">
    <citation type="submission" date="2022-01" db="EMBL/GenBank/DDBJ databases">
        <title>Comparative genomics reveals a dynamic genome evolution in the ectomycorrhizal milk-cap (Lactarius) mushrooms.</title>
        <authorList>
            <consortium name="DOE Joint Genome Institute"/>
            <person name="Lebreton A."/>
            <person name="Tang N."/>
            <person name="Kuo A."/>
            <person name="LaButti K."/>
            <person name="Drula E."/>
            <person name="Barry K."/>
            <person name="Clum A."/>
            <person name="Lipzen A."/>
            <person name="Mousain D."/>
            <person name="Ng V."/>
            <person name="Wang R."/>
            <person name="Wang X."/>
            <person name="Dai Y."/>
            <person name="Henrissat B."/>
            <person name="Grigoriev I.V."/>
            <person name="Guerin-Laguette A."/>
            <person name="Yu F."/>
            <person name="Martin F.M."/>
        </authorList>
    </citation>
    <scope>NUCLEOTIDE SEQUENCE</scope>
    <source>
        <strain evidence="3">QP</strain>
    </source>
</reference>
<evidence type="ECO:0000313" key="3">
    <source>
        <dbReference type="EMBL" id="KAH8989427.1"/>
    </source>
</evidence>
<feature type="compositionally biased region" description="Basic residues" evidence="1">
    <location>
        <begin position="40"/>
        <end position="50"/>
    </location>
</feature>
<evidence type="ECO:0000313" key="4">
    <source>
        <dbReference type="Proteomes" id="UP001201163"/>
    </source>
</evidence>
<evidence type="ECO:0000256" key="2">
    <source>
        <dbReference type="SAM" id="SignalP"/>
    </source>
</evidence>
<sequence>MIRRLWARLSLDIIIWCLVAFSLSGCYVEPRTSPPFPSRQPRRHRSKHRSASSPRIQKISLSRLHPLWCVNSACIWSRKDQEATIRSP</sequence>
<dbReference type="PROSITE" id="PS51257">
    <property type="entry name" value="PROKAR_LIPOPROTEIN"/>
    <property type="match status" value="1"/>
</dbReference>
<dbReference type="Proteomes" id="UP001201163">
    <property type="component" value="Unassembled WGS sequence"/>
</dbReference>
<feature type="region of interest" description="Disordered" evidence="1">
    <location>
        <begin position="31"/>
        <end position="56"/>
    </location>
</feature>
<accession>A0AAD4LI59</accession>
<protein>
    <recommendedName>
        <fullName evidence="5">Secreted protein</fullName>
    </recommendedName>
</protein>
<proteinExistence type="predicted"/>
<dbReference type="EMBL" id="JAKELL010000037">
    <property type="protein sequence ID" value="KAH8989427.1"/>
    <property type="molecule type" value="Genomic_DNA"/>
</dbReference>
<feature type="chain" id="PRO_5042166923" description="Secreted protein" evidence="2">
    <location>
        <begin position="27"/>
        <end position="88"/>
    </location>
</feature>
<dbReference type="AlphaFoldDB" id="A0AAD4LI59"/>
<keyword evidence="4" id="KW-1185">Reference proteome</keyword>
<keyword evidence="2" id="KW-0732">Signal</keyword>
<comment type="caution">
    <text evidence="3">The sequence shown here is derived from an EMBL/GenBank/DDBJ whole genome shotgun (WGS) entry which is preliminary data.</text>
</comment>
<feature type="signal peptide" evidence="2">
    <location>
        <begin position="1"/>
        <end position="26"/>
    </location>
</feature>
<evidence type="ECO:0008006" key="5">
    <source>
        <dbReference type="Google" id="ProtNLM"/>
    </source>
</evidence>
<name>A0AAD4LI59_9AGAM</name>
<evidence type="ECO:0000256" key="1">
    <source>
        <dbReference type="SAM" id="MobiDB-lite"/>
    </source>
</evidence>
<organism evidence="3 4">
    <name type="scientific">Lactarius akahatsu</name>
    <dbReference type="NCBI Taxonomy" id="416441"/>
    <lineage>
        <taxon>Eukaryota</taxon>
        <taxon>Fungi</taxon>
        <taxon>Dikarya</taxon>
        <taxon>Basidiomycota</taxon>
        <taxon>Agaricomycotina</taxon>
        <taxon>Agaricomycetes</taxon>
        <taxon>Russulales</taxon>
        <taxon>Russulaceae</taxon>
        <taxon>Lactarius</taxon>
    </lineage>
</organism>